<dbReference type="PROSITE" id="PS50969">
    <property type="entry name" value="FCP1"/>
    <property type="match status" value="1"/>
</dbReference>
<evidence type="ECO:0000259" key="3">
    <source>
        <dbReference type="PROSITE" id="PS50969"/>
    </source>
</evidence>
<dbReference type="SMART" id="SM00577">
    <property type="entry name" value="CPDc"/>
    <property type="match status" value="1"/>
</dbReference>
<comment type="caution">
    <text evidence="4">The sequence shown here is derived from an EMBL/GenBank/DDBJ whole genome shotgun (WGS) entry which is preliminary data.</text>
</comment>
<dbReference type="SUPFAM" id="SSF56784">
    <property type="entry name" value="HAD-like"/>
    <property type="match status" value="1"/>
</dbReference>
<dbReference type="Gene3D" id="3.10.20.90">
    <property type="entry name" value="Phosphatidylinositol 3-kinase Catalytic Subunit, Chain A, domain 1"/>
    <property type="match status" value="1"/>
</dbReference>
<evidence type="ECO:0000313" key="4">
    <source>
        <dbReference type="EMBL" id="KAF2895077.1"/>
    </source>
</evidence>
<dbReference type="Pfam" id="PF14560">
    <property type="entry name" value="Ubiquitin_2"/>
    <property type="match status" value="1"/>
</dbReference>
<dbReference type="Gene3D" id="3.40.50.1000">
    <property type="entry name" value="HAD superfamily/HAD-like"/>
    <property type="match status" value="1"/>
</dbReference>
<feature type="compositionally biased region" description="Basic and acidic residues" evidence="2">
    <location>
        <begin position="493"/>
        <end position="514"/>
    </location>
</feature>
<dbReference type="InterPro" id="IPR051658">
    <property type="entry name" value="UBLCP1"/>
</dbReference>
<dbReference type="InterPro" id="IPR000626">
    <property type="entry name" value="Ubiquitin-like_dom"/>
</dbReference>
<protein>
    <recommendedName>
        <fullName evidence="1">Ubiquitin-like domain-containing CTD phosphatase 1</fullName>
    </recommendedName>
</protein>
<sequence>MTSSTKLILNFEDVLFQIDVKEEYTLFDLKYSIYIATGLKPSRQTFPELLLPDNLKENICKLRQLNIKFNEILKVVDKFGELYLVLPLNLKVEWQNILFCVTIEARDTVLDLKCTIYKATGLKPSRQNFANLDLPAHMNEDDYELHQLNLKPQFVLKVIDGSREIAANSLNKLKIEWENIYFPITVEKEDTIWDIRLWIFIATDLEPSSQLFVNLPLPGNIEEDSYLFWQLDLKPGFILKVTNKFKEDPTVACLDSTINWAHLQFQSNLVLDLIKELSEATASTSKLHIEKQPVNNNQIENNEDYKALSEPRPGKKLVVLDIDRTIFDYGSSNMCCATRPFLEIFLKGIYDNFDIGIWSATDMDSVLAKLFAMGMLDNPNYKVLFCLNVNAMIPVTVDKKRYRVKPLQTVWNRYAQYNCHNTIICDDQNINFFFNKKNGILVAPYYCENHGVDNELLRLLSYLKLIGECKDLTIFDHEKWRTHGDWDSDSCSEDEKSNTGCAEERSNCNNDEKNYINNNDNGERK</sequence>
<dbReference type="EMBL" id="VTPC01006265">
    <property type="protein sequence ID" value="KAF2895077.1"/>
    <property type="molecule type" value="Genomic_DNA"/>
</dbReference>
<dbReference type="AlphaFoldDB" id="A0A8K0GAU4"/>
<dbReference type="GO" id="GO:0090364">
    <property type="term" value="P:regulation of proteasome assembly"/>
    <property type="evidence" value="ECO:0007669"/>
    <property type="project" value="InterPro"/>
</dbReference>
<reference evidence="4" key="1">
    <citation type="submission" date="2019-08" db="EMBL/GenBank/DDBJ databases">
        <title>The genome of the North American firefly Photinus pyralis.</title>
        <authorList>
            <consortium name="Photinus pyralis genome working group"/>
            <person name="Fallon T.R."/>
            <person name="Sander Lower S.E."/>
            <person name="Weng J.-K."/>
        </authorList>
    </citation>
    <scope>NUCLEOTIDE SEQUENCE</scope>
    <source>
        <strain evidence="4">TRF0915ILg1</strain>
        <tissue evidence="4">Whole body</tissue>
    </source>
</reference>
<gene>
    <name evidence="4" type="ORF">ILUMI_11106</name>
</gene>
<organism evidence="4 5">
    <name type="scientific">Ignelater luminosus</name>
    <name type="common">Cucubano</name>
    <name type="synonym">Pyrophorus luminosus</name>
    <dbReference type="NCBI Taxonomy" id="2038154"/>
    <lineage>
        <taxon>Eukaryota</taxon>
        <taxon>Metazoa</taxon>
        <taxon>Ecdysozoa</taxon>
        <taxon>Arthropoda</taxon>
        <taxon>Hexapoda</taxon>
        <taxon>Insecta</taxon>
        <taxon>Pterygota</taxon>
        <taxon>Neoptera</taxon>
        <taxon>Endopterygota</taxon>
        <taxon>Coleoptera</taxon>
        <taxon>Polyphaga</taxon>
        <taxon>Elateriformia</taxon>
        <taxon>Elateroidea</taxon>
        <taxon>Elateridae</taxon>
        <taxon>Agrypninae</taxon>
        <taxon>Pyrophorini</taxon>
        <taxon>Ignelater</taxon>
    </lineage>
</organism>
<dbReference type="Proteomes" id="UP000801492">
    <property type="component" value="Unassembled WGS sequence"/>
</dbReference>
<evidence type="ECO:0000313" key="5">
    <source>
        <dbReference type="Proteomes" id="UP000801492"/>
    </source>
</evidence>
<proteinExistence type="predicted"/>
<dbReference type="GO" id="GO:0004722">
    <property type="term" value="F:protein serine/threonine phosphatase activity"/>
    <property type="evidence" value="ECO:0007669"/>
    <property type="project" value="TreeGrafter"/>
</dbReference>
<dbReference type="InterPro" id="IPR036412">
    <property type="entry name" value="HAD-like_sf"/>
</dbReference>
<name>A0A8K0GAU4_IGNLU</name>
<dbReference type="OrthoDB" id="1711508at2759"/>
<dbReference type="SUPFAM" id="SSF54236">
    <property type="entry name" value="Ubiquitin-like"/>
    <property type="match status" value="2"/>
</dbReference>
<dbReference type="InterPro" id="IPR023214">
    <property type="entry name" value="HAD_sf"/>
</dbReference>
<dbReference type="PANTHER" id="PTHR48493">
    <property type="entry name" value="UBIQUITIN-LIKE DOMAIN-CONTAINING CTD PHOSPHATASE 1"/>
    <property type="match status" value="1"/>
</dbReference>
<dbReference type="Pfam" id="PF03031">
    <property type="entry name" value="NIF"/>
    <property type="match status" value="1"/>
</dbReference>
<feature type="region of interest" description="Disordered" evidence="2">
    <location>
        <begin position="483"/>
        <end position="525"/>
    </location>
</feature>
<dbReference type="PANTHER" id="PTHR48493:SF1">
    <property type="entry name" value="UBIQUITIN-LIKE DOMAIN-CONTAINING CTD PHOSPHATASE 1"/>
    <property type="match status" value="1"/>
</dbReference>
<feature type="compositionally biased region" description="Low complexity" evidence="2">
    <location>
        <begin position="515"/>
        <end position="525"/>
    </location>
</feature>
<dbReference type="GO" id="GO:0005634">
    <property type="term" value="C:nucleus"/>
    <property type="evidence" value="ECO:0007669"/>
    <property type="project" value="TreeGrafter"/>
</dbReference>
<evidence type="ECO:0000256" key="2">
    <source>
        <dbReference type="SAM" id="MobiDB-lite"/>
    </source>
</evidence>
<dbReference type="InterPro" id="IPR004274">
    <property type="entry name" value="FCP1_dom"/>
</dbReference>
<dbReference type="InterPro" id="IPR029071">
    <property type="entry name" value="Ubiquitin-like_domsf"/>
</dbReference>
<accession>A0A8K0GAU4</accession>
<feature type="domain" description="FCP1 homology" evidence="3">
    <location>
        <begin position="311"/>
        <end position="466"/>
    </location>
</feature>
<keyword evidence="5" id="KW-1185">Reference proteome</keyword>
<evidence type="ECO:0000256" key="1">
    <source>
        <dbReference type="ARBA" id="ARBA00014187"/>
    </source>
</evidence>